<dbReference type="Pfam" id="PF06032">
    <property type="entry name" value="S-Me-THD_N"/>
    <property type="match status" value="1"/>
</dbReference>
<dbReference type="SUPFAM" id="SSF160991">
    <property type="entry name" value="CV3147-like"/>
    <property type="match status" value="1"/>
</dbReference>
<accession>A0A387BA96</accession>
<organism evidence="3 4">
    <name type="scientific">Protaetiibacter intestinalis</name>
    <dbReference type="NCBI Taxonomy" id="2419774"/>
    <lineage>
        <taxon>Bacteria</taxon>
        <taxon>Bacillati</taxon>
        <taxon>Actinomycetota</taxon>
        <taxon>Actinomycetes</taxon>
        <taxon>Micrococcales</taxon>
        <taxon>Microbacteriaceae</taxon>
        <taxon>Protaetiibacter</taxon>
    </lineage>
</organism>
<keyword evidence="4" id="KW-1185">Reference proteome</keyword>
<dbReference type="InterPro" id="IPR024071">
    <property type="entry name" value="S-Me-THD_C_sf"/>
</dbReference>
<dbReference type="Gene3D" id="2.40.390.10">
    <property type="entry name" value="CV3147-like"/>
    <property type="match status" value="1"/>
</dbReference>
<dbReference type="Gene3D" id="3.40.1610.10">
    <property type="entry name" value="CV3147-like domain"/>
    <property type="match status" value="1"/>
</dbReference>
<evidence type="ECO:0000313" key="3">
    <source>
        <dbReference type="EMBL" id="AYF97859.1"/>
    </source>
</evidence>
<gene>
    <name evidence="3" type="ORF">D7I47_06030</name>
</gene>
<dbReference type="AlphaFoldDB" id="A0A387BA96"/>
<dbReference type="InterPro" id="IPR010318">
    <property type="entry name" value="S-Me-THD_N"/>
</dbReference>
<feature type="domain" description="S-Me-THD-like C-terminal" evidence="2">
    <location>
        <begin position="177"/>
        <end position="358"/>
    </location>
</feature>
<protein>
    <submittedName>
        <fullName evidence="3">DUF917 domain-containing protein</fullName>
    </submittedName>
</protein>
<evidence type="ECO:0000313" key="4">
    <source>
        <dbReference type="Proteomes" id="UP000278886"/>
    </source>
</evidence>
<dbReference type="RefSeq" id="WP_120762207.1">
    <property type="nucleotide sequence ID" value="NZ_CP032630.1"/>
</dbReference>
<dbReference type="EMBL" id="CP032630">
    <property type="protein sequence ID" value="AYF97859.1"/>
    <property type="molecule type" value="Genomic_DNA"/>
</dbReference>
<reference evidence="4" key="1">
    <citation type="submission" date="2018-09" db="EMBL/GenBank/DDBJ databases">
        <title>Genome sequencing of strain 2DFWR-13.</title>
        <authorList>
            <person name="Heo J."/>
            <person name="Kim S.-J."/>
            <person name="Kwon S.-W."/>
        </authorList>
    </citation>
    <scope>NUCLEOTIDE SEQUENCE [LARGE SCALE GENOMIC DNA]</scope>
    <source>
        <strain evidence="4">2DFWR-13</strain>
    </source>
</reference>
<dbReference type="Proteomes" id="UP000278886">
    <property type="component" value="Chromosome"/>
</dbReference>
<dbReference type="OrthoDB" id="3170437at2"/>
<dbReference type="Pfam" id="PF20906">
    <property type="entry name" value="S-Me-THD_C"/>
    <property type="match status" value="1"/>
</dbReference>
<evidence type="ECO:0000259" key="2">
    <source>
        <dbReference type="Pfam" id="PF20906"/>
    </source>
</evidence>
<dbReference type="KEGG" id="lyd:D7I47_06030"/>
<name>A0A387BA96_9MICO</name>
<evidence type="ECO:0000259" key="1">
    <source>
        <dbReference type="Pfam" id="PF06032"/>
    </source>
</evidence>
<dbReference type="InterPro" id="IPR027479">
    <property type="entry name" value="S-Me-THD_N_sf"/>
</dbReference>
<sequence>MPQTAAPPRLTEVTADDIEALAAGTAVFGTGGGGSVYTSRIVVEQALRERGPVQLVTVDELTDDDTVILMSGIGAPTVGIEMLTAAEQVETLLRVSERAAGRPITTLMAAEIGGSNGVGPIGWASQLGLKVLDADGMGRAYPDAAMISMNVAGLPCDFAVLSDVIGNVSVLETVDLHWLERLARVLTIASGSICLGTHYPMTRETARGAVIEGTVSAAIRVGRALLAAAEPVSAIAEAMGGEILLTGKITDLDRRTETGFTRGSVTITGLGDDRGRVQSIELQNENLVVVEDGRVVVSVPDNVTLVDAETGHAITTEMLRFGQRVAVLAWPADPLWRSPRGLELAGPRAFGLDIDYTPFELGAR</sequence>
<dbReference type="InterPro" id="IPR048350">
    <property type="entry name" value="S-Me-THD-like_C"/>
</dbReference>
<proteinExistence type="predicted"/>
<feature type="domain" description="S-Me-THD N-terminal" evidence="1">
    <location>
        <begin position="16"/>
        <end position="172"/>
    </location>
</feature>